<evidence type="ECO:0000313" key="11">
    <source>
        <dbReference type="EMBL" id="ABM93531.1"/>
    </source>
</evidence>
<dbReference type="Proteomes" id="UP000000366">
    <property type="component" value="Chromosome"/>
</dbReference>
<dbReference type="EMBL" id="CP000555">
    <property type="protein sequence ID" value="ABM93531.1"/>
    <property type="molecule type" value="Genomic_DNA"/>
</dbReference>
<accession>A2SD92</accession>
<evidence type="ECO:0000256" key="1">
    <source>
        <dbReference type="ARBA" id="ARBA00004413"/>
    </source>
</evidence>
<dbReference type="GO" id="GO:0006935">
    <property type="term" value="P:chemotaxis"/>
    <property type="evidence" value="ECO:0007669"/>
    <property type="project" value="UniProtKB-KW"/>
</dbReference>
<dbReference type="GO" id="GO:0005886">
    <property type="term" value="C:plasma membrane"/>
    <property type="evidence" value="ECO:0007669"/>
    <property type="project" value="UniProtKB-SubCell"/>
</dbReference>
<dbReference type="PANTHER" id="PTHR38786:SF1">
    <property type="entry name" value="FLAGELLAR FLIJ PROTEIN"/>
    <property type="match status" value="1"/>
</dbReference>
<keyword evidence="11" id="KW-0966">Cell projection</keyword>
<dbReference type="InterPro" id="IPR052570">
    <property type="entry name" value="FliJ"/>
</dbReference>
<keyword evidence="4" id="KW-0813">Transport</keyword>
<dbReference type="GO" id="GO:0015031">
    <property type="term" value="P:protein transport"/>
    <property type="evidence" value="ECO:0007669"/>
    <property type="project" value="UniProtKB-KW"/>
</dbReference>
<comment type="similarity">
    <text evidence="2">Belongs to the FliJ family.</text>
</comment>
<evidence type="ECO:0000256" key="10">
    <source>
        <dbReference type="ARBA" id="ARBA00023225"/>
    </source>
</evidence>
<evidence type="ECO:0000313" key="12">
    <source>
        <dbReference type="Proteomes" id="UP000000366"/>
    </source>
</evidence>
<gene>
    <name evidence="11" type="primary">fliJ</name>
    <name evidence="11" type="ordered locus">Mpe_A0569</name>
</gene>
<evidence type="ECO:0000256" key="7">
    <source>
        <dbReference type="ARBA" id="ARBA00022795"/>
    </source>
</evidence>
<dbReference type="InterPro" id="IPR053716">
    <property type="entry name" value="Flag_assembly_chemotaxis_eff"/>
</dbReference>
<dbReference type="InterPro" id="IPR012823">
    <property type="entry name" value="Flagell_FliJ"/>
</dbReference>
<evidence type="ECO:0000256" key="9">
    <source>
        <dbReference type="ARBA" id="ARBA00023136"/>
    </source>
</evidence>
<dbReference type="Gene3D" id="1.10.287.1700">
    <property type="match status" value="1"/>
</dbReference>
<sequence>MSALQPLNTLLEQTTVARDAALGVHRNALNAVAAAQAQATQLAEYRQEYAQRFGTQFQRAGAIELLQCYQGFMVRLDEAVSQQQRLLAQAIERGETAKAALLSAELRVASVRKLIERRIAEAVRTQDRSDQKATDELASRAAWLRLAGTAPGAALGAV</sequence>
<organism evidence="11 12">
    <name type="scientific">Methylibium petroleiphilum (strain ATCC BAA-1232 / LMG 22953 / PM1)</name>
    <dbReference type="NCBI Taxonomy" id="420662"/>
    <lineage>
        <taxon>Bacteria</taxon>
        <taxon>Pseudomonadati</taxon>
        <taxon>Pseudomonadota</taxon>
        <taxon>Betaproteobacteria</taxon>
        <taxon>Burkholderiales</taxon>
        <taxon>Sphaerotilaceae</taxon>
        <taxon>Methylibium</taxon>
    </lineage>
</organism>
<dbReference type="eggNOG" id="COG2882">
    <property type="taxonomic scope" value="Bacteria"/>
</dbReference>
<dbReference type="AlphaFoldDB" id="A2SD92"/>
<keyword evidence="12" id="KW-1185">Reference proteome</keyword>
<dbReference type="Pfam" id="PF02050">
    <property type="entry name" value="FliJ"/>
    <property type="match status" value="1"/>
</dbReference>
<dbReference type="RefSeq" id="WP_011828169.1">
    <property type="nucleotide sequence ID" value="NC_008825.1"/>
</dbReference>
<keyword evidence="9" id="KW-0472">Membrane</keyword>
<evidence type="ECO:0000256" key="2">
    <source>
        <dbReference type="ARBA" id="ARBA00010004"/>
    </source>
</evidence>
<dbReference type="GO" id="GO:0044781">
    <property type="term" value="P:bacterial-type flagellum organization"/>
    <property type="evidence" value="ECO:0007669"/>
    <property type="project" value="UniProtKB-KW"/>
</dbReference>
<keyword evidence="7" id="KW-1005">Bacterial flagellum biogenesis</keyword>
<name>A2SD92_METPP</name>
<dbReference type="GO" id="GO:0009288">
    <property type="term" value="C:bacterial-type flagellum"/>
    <property type="evidence" value="ECO:0007669"/>
    <property type="project" value="InterPro"/>
</dbReference>
<evidence type="ECO:0000256" key="5">
    <source>
        <dbReference type="ARBA" id="ARBA00022475"/>
    </source>
</evidence>
<dbReference type="PANTHER" id="PTHR38786">
    <property type="entry name" value="FLAGELLAR FLIJ PROTEIN"/>
    <property type="match status" value="1"/>
</dbReference>
<keyword evidence="10" id="KW-1006">Bacterial flagellum protein export</keyword>
<dbReference type="NCBIfam" id="TIGR02473">
    <property type="entry name" value="flagell_FliJ"/>
    <property type="match status" value="1"/>
</dbReference>
<evidence type="ECO:0000256" key="3">
    <source>
        <dbReference type="ARBA" id="ARBA00020392"/>
    </source>
</evidence>
<evidence type="ECO:0000256" key="6">
    <source>
        <dbReference type="ARBA" id="ARBA00022500"/>
    </source>
</evidence>
<dbReference type="KEGG" id="mpt:Mpe_A0569"/>
<evidence type="ECO:0000256" key="8">
    <source>
        <dbReference type="ARBA" id="ARBA00022927"/>
    </source>
</evidence>
<proteinExistence type="inferred from homology"/>
<dbReference type="STRING" id="420662.Mpe_A0569"/>
<dbReference type="GO" id="GO:0071973">
    <property type="term" value="P:bacterial-type flagellum-dependent cell motility"/>
    <property type="evidence" value="ECO:0007669"/>
    <property type="project" value="InterPro"/>
</dbReference>
<keyword evidence="8" id="KW-0653">Protein transport</keyword>
<keyword evidence="11" id="KW-0969">Cilium</keyword>
<dbReference type="HOGENOM" id="CLU_140293_0_0_4"/>
<evidence type="ECO:0000256" key="4">
    <source>
        <dbReference type="ARBA" id="ARBA00022448"/>
    </source>
</evidence>
<keyword evidence="6" id="KW-0145">Chemotaxis</keyword>
<keyword evidence="11" id="KW-0282">Flagellum</keyword>
<comment type="subcellular location">
    <subcellularLocation>
        <location evidence="1">Cell membrane</location>
        <topology evidence="1">Peripheral membrane protein</topology>
        <orientation evidence="1">Cytoplasmic side</orientation>
    </subcellularLocation>
</comment>
<keyword evidence="5" id="KW-1003">Cell membrane</keyword>
<reference evidence="11 12" key="1">
    <citation type="journal article" date="2007" name="J. Bacteriol.">
        <title>Whole-genome analysis of the methyl tert-butyl ether-degrading beta-proteobacterium Methylibium petroleiphilum PM1.</title>
        <authorList>
            <person name="Kane S.R."/>
            <person name="Chakicherla A.Y."/>
            <person name="Chain P.S.G."/>
            <person name="Schmidt R."/>
            <person name="Shin M.W."/>
            <person name="Legler T.C."/>
            <person name="Scow K.M."/>
            <person name="Larimer F.W."/>
            <person name="Lucas S.M."/>
            <person name="Richardson P.M."/>
            <person name="Hristova K.R."/>
        </authorList>
    </citation>
    <scope>NUCLEOTIDE SEQUENCE [LARGE SCALE GENOMIC DNA]</scope>
    <source>
        <strain evidence="12">ATCC BAA-1232 / LMG 22953 / PM1</strain>
    </source>
</reference>
<protein>
    <recommendedName>
        <fullName evidence="3">Flagellar FliJ protein</fullName>
    </recommendedName>
</protein>